<dbReference type="Gene3D" id="2.115.10.20">
    <property type="entry name" value="Glycosyl hydrolase domain, family 43"/>
    <property type="match status" value="1"/>
</dbReference>
<evidence type="ECO:0000313" key="1">
    <source>
        <dbReference type="EMBL" id="QDH23684.1"/>
    </source>
</evidence>
<organism evidence="1 2">
    <name type="scientific">Saccharibacillus brassicae</name>
    <dbReference type="NCBI Taxonomy" id="2583377"/>
    <lineage>
        <taxon>Bacteria</taxon>
        <taxon>Bacillati</taxon>
        <taxon>Bacillota</taxon>
        <taxon>Bacilli</taxon>
        <taxon>Bacillales</taxon>
        <taxon>Paenibacillaceae</taxon>
        <taxon>Saccharibacillus</taxon>
    </lineage>
</organism>
<dbReference type="InterPro" id="IPR023296">
    <property type="entry name" value="Glyco_hydro_beta-prop_sf"/>
</dbReference>
<name>A0A4Y6V2U9_SACBS</name>
<reference evidence="1 2" key="1">
    <citation type="submission" date="2019-06" db="EMBL/GenBank/DDBJ databases">
        <title>Saccharibacillus brassicae sp. nov., an endophytic bacterium isolated from Chinese cabbage seeds (Brassica pekinensis).</title>
        <authorList>
            <person name="Jiang L."/>
            <person name="Lee J."/>
            <person name="Kim S.W."/>
        </authorList>
    </citation>
    <scope>NUCLEOTIDE SEQUENCE [LARGE SCALE GENOMIC DNA]</scope>
    <source>
        <strain evidence="2">KCTC 43072 / ATSA2</strain>
    </source>
</reference>
<protein>
    <submittedName>
        <fullName evidence="1">DUF1861 family protein</fullName>
    </submittedName>
</protein>
<dbReference type="Proteomes" id="UP000316968">
    <property type="component" value="Chromosome"/>
</dbReference>
<keyword evidence="2" id="KW-1185">Reference proteome</keyword>
<dbReference type="OrthoDB" id="7544904at2"/>
<evidence type="ECO:0000313" key="2">
    <source>
        <dbReference type="Proteomes" id="UP000316968"/>
    </source>
</evidence>
<dbReference type="Pfam" id="PF08950">
    <property type="entry name" value="DUF1861"/>
    <property type="match status" value="1"/>
</dbReference>
<dbReference type="AlphaFoldDB" id="A0A4Y6V2U9"/>
<gene>
    <name evidence="1" type="ORF">FFV09_06200</name>
</gene>
<dbReference type="KEGG" id="saca:FFV09_06200"/>
<dbReference type="InterPro" id="IPR015045">
    <property type="entry name" value="MPT-1-like_LmxM"/>
</dbReference>
<accession>A0A4Y6V2U9</accession>
<dbReference type="PANTHER" id="PTHR37036">
    <property type="match status" value="1"/>
</dbReference>
<dbReference type="EMBL" id="CP041217">
    <property type="protein sequence ID" value="QDH23684.1"/>
    <property type="molecule type" value="Genomic_DNA"/>
</dbReference>
<dbReference type="PANTHER" id="PTHR37036:SF2">
    <property type="entry name" value="DUF1861 FAMILY PROTEIN"/>
    <property type="match status" value="1"/>
</dbReference>
<dbReference type="SUPFAM" id="SSF75005">
    <property type="entry name" value="Arabinanase/levansucrase/invertase"/>
    <property type="match status" value="1"/>
</dbReference>
<sequence>MLRSEWTARTCEELLRDYVPAETKGRKLVFEGVDGRDVYNITAPFRNEGEWYMAGRVEERNSEDSEVVFFTAENGIWKAKADLPRFRLQDPFITRLGGEWIMGGVQLHFSKEPERKIDGWRTVLYRGSVLHDLTHVKSGPWNMKDIRLTPLIDGTVGFFSRPFGVEGRVAVIGFNIIQSFEELSETIFLHGHLFRDQFVKEEWGGANEIHMLSNGMLGVLGHISRRDADGMLHYHAMTFGLNPWTLEKTELKIVAVRGDFPDGPAKRPDLVDVIFSGGLIREADGRAVLYVGASDTEAYSLELGDPFLEYERLPAVCAEDPHGLKGK</sequence>
<proteinExistence type="predicted"/>
<dbReference type="RefSeq" id="WP_141450367.1">
    <property type="nucleotide sequence ID" value="NZ_CP041217.1"/>
</dbReference>